<accession>A0AAW2PSX2</accession>
<feature type="domain" description="Reverse transcriptase zinc-binding" evidence="1">
    <location>
        <begin position="122"/>
        <end position="196"/>
    </location>
</feature>
<protein>
    <submittedName>
        <fullName evidence="2">Ribonuclease H protein</fullName>
    </submittedName>
</protein>
<comment type="caution">
    <text evidence="2">The sequence shown here is derived from an EMBL/GenBank/DDBJ whole genome shotgun (WGS) entry which is preliminary data.</text>
</comment>
<organism evidence="2">
    <name type="scientific">Sesamum calycinum</name>
    <dbReference type="NCBI Taxonomy" id="2727403"/>
    <lineage>
        <taxon>Eukaryota</taxon>
        <taxon>Viridiplantae</taxon>
        <taxon>Streptophyta</taxon>
        <taxon>Embryophyta</taxon>
        <taxon>Tracheophyta</taxon>
        <taxon>Spermatophyta</taxon>
        <taxon>Magnoliopsida</taxon>
        <taxon>eudicotyledons</taxon>
        <taxon>Gunneridae</taxon>
        <taxon>Pentapetalae</taxon>
        <taxon>asterids</taxon>
        <taxon>lamiids</taxon>
        <taxon>Lamiales</taxon>
        <taxon>Pedaliaceae</taxon>
        <taxon>Sesamum</taxon>
    </lineage>
</organism>
<dbReference type="EMBL" id="JACGWM010000008">
    <property type="protein sequence ID" value="KAL0358068.1"/>
    <property type="molecule type" value="Genomic_DNA"/>
</dbReference>
<evidence type="ECO:0000313" key="2">
    <source>
        <dbReference type="EMBL" id="KAL0358068.1"/>
    </source>
</evidence>
<gene>
    <name evidence="2" type="ORF">Scaly_1492500</name>
</gene>
<dbReference type="AlphaFoldDB" id="A0AAW2PSX2"/>
<proteinExistence type="predicted"/>
<evidence type="ECO:0000259" key="1">
    <source>
        <dbReference type="Pfam" id="PF13966"/>
    </source>
</evidence>
<reference evidence="2" key="2">
    <citation type="journal article" date="2024" name="Plant">
        <title>Genomic evolution and insights into agronomic trait innovations of Sesamum species.</title>
        <authorList>
            <person name="Miao H."/>
            <person name="Wang L."/>
            <person name="Qu L."/>
            <person name="Liu H."/>
            <person name="Sun Y."/>
            <person name="Le M."/>
            <person name="Wang Q."/>
            <person name="Wei S."/>
            <person name="Zheng Y."/>
            <person name="Lin W."/>
            <person name="Duan Y."/>
            <person name="Cao H."/>
            <person name="Xiong S."/>
            <person name="Wang X."/>
            <person name="Wei L."/>
            <person name="Li C."/>
            <person name="Ma Q."/>
            <person name="Ju M."/>
            <person name="Zhao R."/>
            <person name="Li G."/>
            <person name="Mu C."/>
            <person name="Tian Q."/>
            <person name="Mei H."/>
            <person name="Zhang T."/>
            <person name="Gao T."/>
            <person name="Zhang H."/>
        </authorList>
    </citation>
    <scope>NUCLEOTIDE SEQUENCE</scope>
    <source>
        <strain evidence="2">KEN8</strain>
    </source>
</reference>
<sequence length="274" mass="31872">MSNEAGDGIRWHIGDGRSVQVWDDKWITRPTTFQPITPKNGLCPGLRVADLIDEATRSWKTEHIDNLFWHDDAAVIKAIPIGCFSSLDTQVWHYNKNGSFNVKYAYHIACRLPSLRNNQVLGHSSEKKMNWNAIWKARVPNKIKVFLWRVCKEAIPTTSNLIRRTCDVKPVCTMCGAPYEDSKHALLKCFFARQAWALADLPWAIISQWRDGMEDWIDHVRKGLERDEFNFFAVLCWMLWQNRNKRVMENKHSSPMEVVASARSFLQYFQNCIV</sequence>
<name>A0AAW2PSX2_9LAMI</name>
<dbReference type="InterPro" id="IPR026960">
    <property type="entry name" value="RVT-Znf"/>
</dbReference>
<reference evidence="2" key="1">
    <citation type="submission" date="2020-06" db="EMBL/GenBank/DDBJ databases">
        <authorList>
            <person name="Li T."/>
            <person name="Hu X."/>
            <person name="Zhang T."/>
            <person name="Song X."/>
            <person name="Zhang H."/>
            <person name="Dai N."/>
            <person name="Sheng W."/>
            <person name="Hou X."/>
            <person name="Wei L."/>
        </authorList>
    </citation>
    <scope>NUCLEOTIDE SEQUENCE</scope>
    <source>
        <strain evidence="2">KEN8</strain>
        <tissue evidence="2">Leaf</tissue>
    </source>
</reference>
<dbReference type="Pfam" id="PF13966">
    <property type="entry name" value="zf-RVT"/>
    <property type="match status" value="1"/>
</dbReference>